<dbReference type="AlphaFoldDB" id="D6X286"/>
<reference evidence="2 3" key="2">
    <citation type="journal article" date="2010" name="Nucleic Acids Res.">
        <title>BeetleBase in 2010: revisions to provide comprehensive genomic information for Tribolium castaneum.</title>
        <authorList>
            <person name="Kim H.S."/>
            <person name="Murphy T."/>
            <person name="Xia J."/>
            <person name="Caragea D."/>
            <person name="Park Y."/>
            <person name="Beeman R.W."/>
            <person name="Lorenzen M.D."/>
            <person name="Butcher S."/>
            <person name="Manak J.R."/>
            <person name="Brown S.J."/>
        </authorList>
    </citation>
    <scope>GENOME REANNOTATION</scope>
    <source>
        <strain evidence="2 3">Georgia GA2</strain>
    </source>
</reference>
<feature type="transmembrane region" description="Helical" evidence="1">
    <location>
        <begin position="211"/>
        <end position="231"/>
    </location>
</feature>
<reference evidence="2 3" key="1">
    <citation type="journal article" date="2008" name="Nature">
        <title>The genome of the model beetle and pest Tribolium castaneum.</title>
        <authorList>
            <consortium name="Tribolium Genome Sequencing Consortium"/>
            <person name="Richards S."/>
            <person name="Gibbs R.A."/>
            <person name="Weinstock G.M."/>
            <person name="Brown S.J."/>
            <person name="Denell R."/>
            <person name="Beeman R.W."/>
            <person name="Gibbs R."/>
            <person name="Beeman R.W."/>
            <person name="Brown S.J."/>
            <person name="Bucher G."/>
            <person name="Friedrich M."/>
            <person name="Grimmelikhuijzen C.J."/>
            <person name="Klingler M."/>
            <person name="Lorenzen M."/>
            <person name="Richards S."/>
            <person name="Roth S."/>
            <person name="Schroder R."/>
            <person name="Tautz D."/>
            <person name="Zdobnov E.M."/>
            <person name="Muzny D."/>
            <person name="Gibbs R.A."/>
            <person name="Weinstock G.M."/>
            <person name="Attaway T."/>
            <person name="Bell S."/>
            <person name="Buhay C.J."/>
            <person name="Chandrabose M.N."/>
            <person name="Chavez D."/>
            <person name="Clerk-Blankenburg K.P."/>
            <person name="Cree A."/>
            <person name="Dao M."/>
            <person name="Davis C."/>
            <person name="Chacko J."/>
            <person name="Dinh H."/>
            <person name="Dugan-Rocha S."/>
            <person name="Fowler G."/>
            <person name="Garner T.T."/>
            <person name="Garnes J."/>
            <person name="Gnirke A."/>
            <person name="Hawes A."/>
            <person name="Hernandez J."/>
            <person name="Hines S."/>
            <person name="Holder M."/>
            <person name="Hume J."/>
            <person name="Jhangiani S.N."/>
            <person name="Joshi V."/>
            <person name="Khan Z.M."/>
            <person name="Jackson L."/>
            <person name="Kovar C."/>
            <person name="Kowis A."/>
            <person name="Lee S."/>
            <person name="Lewis L.R."/>
            <person name="Margolis J."/>
            <person name="Morgan M."/>
            <person name="Nazareth L.V."/>
            <person name="Nguyen N."/>
            <person name="Okwuonu G."/>
            <person name="Parker D."/>
            <person name="Richards S."/>
            <person name="Ruiz S.J."/>
            <person name="Santibanez J."/>
            <person name="Savard J."/>
            <person name="Scherer S.E."/>
            <person name="Schneider B."/>
            <person name="Sodergren E."/>
            <person name="Tautz D."/>
            <person name="Vattahil S."/>
            <person name="Villasana D."/>
            <person name="White C.S."/>
            <person name="Wright R."/>
            <person name="Park Y."/>
            <person name="Beeman R.W."/>
            <person name="Lord J."/>
            <person name="Oppert B."/>
            <person name="Lorenzen M."/>
            <person name="Brown S."/>
            <person name="Wang L."/>
            <person name="Savard J."/>
            <person name="Tautz D."/>
            <person name="Richards S."/>
            <person name="Weinstock G."/>
            <person name="Gibbs R.A."/>
            <person name="Liu Y."/>
            <person name="Worley K."/>
            <person name="Weinstock G."/>
            <person name="Elsik C.G."/>
            <person name="Reese J.T."/>
            <person name="Elhaik E."/>
            <person name="Landan G."/>
            <person name="Graur D."/>
            <person name="Arensburger P."/>
            <person name="Atkinson P."/>
            <person name="Beeman R.W."/>
            <person name="Beidler J."/>
            <person name="Brown S.J."/>
            <person name="Demuth J.P."/>
            <person name="Drury D.W."/>
            <person name="Du Y.Z."/>
            <person name="Fujiwara H."/>
            <person name="Lorenzen M."/>
            <person name="Maselli V."/>
            <person name="Osanai M."/>
            <person name="Park Y."/>
            <person name="Robertson H.M."/>
            <person name="Tu Z."/>
            <person name="Wang J.J."/>
            <person name="Wang S."/>
            <person name="Richards S."/>
            <person name="Song H."/>
            <person name="Zhang L."/>
            <person name="Sodergren E."/>
            <person name="Werner D."/>
            <person name="Stanke M."/>
            <person name="Morgenstern B."/>
            <person name="Solovyev V."/>
            <person name="Kosarev P."/>
            <person name="Brown G."/>
            <person name="Chen H.C."/>
            <person name="Ermolaeva O."/>
            <person name="Hlavina W."/>
            <person name="Kapustin Y."/>
            <person name="Kiryutin B."/>
            <person name="Kitts P."/>
            <person name="Maglott D."/>
            <person name="Pruitt K."/>
            <person name="Sapojnikov V."/>
            <person name="Souvorov A."/>
            <person name="Mackey A.J."/>
            <person name="Waterhouse R.M."/>
            <person name="Wyder S."/>
            <person name="Zdobnov E.M."/>
            <person name="Zdobnov E.M."/>
            <person name="Wyder S."/>
            <person name="Kriventseva E.V."/>
            <person name="Kadowaki T."/>
            <person name="Bork P."/>
            <person name="Aranda M."/>
            <person name="Bao R."/>
            <person name="Beermann A."/>
            <person name="Berns N."/>
            <person name="Bolognesi R."/>
            <person name="Bonneton F."/>
            <person name="Bopp D."/>
            <person name="Brown S.J."/>
            <person name="Bucher G."/>
            <person name="Butts T."/>
            <person name="Chaumot A."/>
            <person name="Denell R.E."/>
            <person name="Ferrier D.E."/>
            <person name="Friedrich M."/>
            <person name="Gordon C.M."/>
            <person name="Jindra M."/>
            <person name="Klingler M."/>
            <person name="Lan Q."/>
            <person name="Lattorff H.M."/>
            <person name="Laudet V."/>
            <person name="von Levetsow C."/>
            <person name="Liu Z."/>
            <person name="Lutz R."/>
            <person name="Lynch J.A."/>
            <person name="da Fonseca R.N."/>
            <person name="Posnien N."/>
            <person name="Reuter R."/>
            <person name="Roth S."/>
            <person name="Savard J."/>
            <person name="Schinko J.B."/>
            <person name="Schmitt C."/>
            <person name="Schoppmeier M."/>
            <person name="Schroder R."/>
            <person name="Shippy T.D."/>
            <person name="Simonnet F."/>
            <person name="Marques-Souza H."/>
            <person name="Tautz D."/>
            <person name="Tomoyasu Y."/>
            <person name="Trauner J."/>
            <person name="Van der Zee M."/>
            <person name="Vervoort M."/>
            <person name="Wittkopp N."/>
            <person name="Wimmer E.A."/>
            <person name="Yang X."/>
            <person name="Jones A.K."/>
            <person name="Sattelle D.B."/>
            <person name="Ebert P.R."/>
            <person name="Nelson D."/>
            <person name="Scott J.G."/>
            <person name="Beeman R.W."/>
            <person name="Muthukrishnan S."/>
            <person name="Kramer K.J."/>
            <person name="Arakane Y."/>
            <person name="Beeman R.W."/>
            <person name="Zhu Q."/>
            <person name="Hogenkamp D."/>
            <person name="Dixit R."/>
            <person name="Oppert B."/>
            <person name="Jiang H."/>
            <person name="Zou Z."/>
            <person name="Marshall J."/>
            <person name="Elpidina E."/>
            <person name="Vinokurov K."/>
            <person name="Oppert C."/>
            <person name="Zou Z."/>
            <person name="Evans J."/>
            <person name="Lu Z."/>
            <person name="Zhao P."/>
            <person name="Sumathipala N."/>
            <person name="Altincicek B."/>
            <person name="Vilcinskas A."/>
            <person name="Williams M."/>
            <person name="Hultmark D."/>
            <person name="Hetru C."/>
            <person name="Jiang H."/>
            <person name="Grimmelikhuijzen C.J."/>
            <person name="Hauser F."/>
            <person name="Cazzamali G."/>
            <person name="Williamson M."/>
            <person name="Park Y."/>
            <person name="Li B."/>
            <person name="Tanaka Y."/>
            <person name="Predel R."/>
            <person name="Neupert S."/>
            <person name="Schachtner J."/>
            <person name="Verleyen P."/>
            <person name="Raible F."/>
            <person name="Bork P."/>
            <person name="Friedrich M."/>
            <person name="Walden K.K."/>
            <person name="Robertson H.M."/>
            <person name="Angeli S."/>
            <person name="Foret S."/>
            <person name="Bucher G."/>
            <person name="Schuetz S."/>
            <person name="Maleszka R."/>
            <person name="Wimmer E.A."/>
            <person name="Beeman R.W."/>
            <person name="Lorenzen M."/>
            <person name="Tomoyasu Y."/>
            <person name="Miller S.C."/>
            <person name="Grossmann D."/>
            <person name="Bucher G."/>
        </authorList>
    </citation>
    <scope>NUCLEOTIDE SEQUENCE [LARGE SCALE GENOMIC DNA]</scope>
    <source>
        <strain evidence="2 3">Georgia GA2</strain>
    </source>
</reference>
<sequence length="259" mass="29622">MQAMPHQEADFLRPIPNAQNINSRVPFDGQQMVQYAPGPVQMQGNWGPHQAQMGPQVPQYADKNSHIFNHKETGLQVPDGQEISQMQYGEQYNPKIASYYDNYRQPIQQKNWEQYQYQQEAGNWHPENETPKNVAYKTTSQMGHSENKENPIHEQEKMAHELKQHSKEATKQDLKIKIEKHKAKAEHYPDVVAYKMDGSSEDGVPETASGAVLSLTLGLIITCVMALLIGCRLRVRRRMRKGGKSYAHDADYLVNGMYL</sequence>
<keyword evidence="1" id="KW-0472">Membrane</keyword>
<dbReference type="PANTHER" id="PTHR46876:SF1">
    <property type="entry name" value="LOW-DENSITY LIPOPROTEIN RECEPTOR-RELATED PROTEIN 11"/>
    <property type="match status" value="1"/>
</dbReference>
<evidence type="ECO:0000313" key="3">
    <source>
        <dbReference type="Proteomes" id="UP000007266"/>
    </source>
</evidence>
<evidence type="ECO:0000256" key="1">
    <source>
        <dbReference type="SAM" id="Phobius"/>
    </source>
</evidence>
<gene>
    <name evidence="2" type="primary">AUGUSTUS-3.0.2_12045</name>
    <name evidence="2" type="ORF">TcasGA2_TC012045</name>
</gene>
<proteinExistence type="predicted"/>
<evidence type="ECO:0000313" key="2">
    <source>
        <dbReference type="EMBL" id="EFA09895.2"/>
    </source>
</evidence>
<dbReference type="Proteomes" id="UP000007266">
    <property type="component" value="Linkage group 9"/>
</dbReference>
<keyword evidence="3" id="KW-1185">Reference proteome</keyword>
<dbReference type="PANTHER" id="PTHR46876">
    <property type="entry name" value="LOW-DENSITY LIPOPROTEIN RECEPTOR-RELATED PROTEIN 11"/>
    <property type="match status" value="1"/>
</dbReference>
<organism evidence="2 3">
    <name type="scientific">Tribolium castaneum</name>
    <name type="common">Red flour beetle</name>
    <dbReference type="NCBI Taxonomy" id="7070"/>
    <lineage>
        <taxon>Eukaryota</taxon>
        <taxon>Metazoa</taxon>
        <taxon>Ecdysozoa</taxon>
        <taxon>Arthropoda</taxon>
        <taxon>Hexapoda</taxon>
        <taxon>Insecta</taxon>
        <taxon>Pterygota</taxon>
        <taxon>Neoptera</taxon>
        <taxon>Endopterygota</taxon>
        <taxon>Coleoptera</taxon>
        <taxon>Polyphaga</taxon>
        <taxon>Cucujiformia</taxon>
        <taxon>Tenebrionidae</taxon>
        <taxon>Tenebrionidae incertae sedis</taxon>
        <taxon>Tribolium</taxon>
    </lineage>
</organism>
<keyword evidence="1" id="KW-0812">Transmembrane</keyword>
<dbReference type="EMBL" id="KQ971371">
    <property type="protein sequence ID" value="EFA09895.2"/>
    <property type="molecule type" value="Genomic_DNA"/>
</dbReference>
<dbReference type="HOGENOM" id="CLU_673259_0_0_1"/>
<name>D6X286_TRICA</name>
<dbReference type="InParanoid" id="D6X286"/>
<accession>D6X286</accession>
<dbReference type="eggNOG" id="ENOG502RZ5D">
    <property type="taxonomic scope" value="Eukaryota"/>
</dbReference>
<keyword evidence="1" id="KW-1133">Transmembrane helix</keyword>
<protein>
    <submittedName>
        <fullName evidence="2">Uncharacterized protein</fullName>
    </submittedName>
</protein>